<gene>
    <name evidence="1" type="ORF">FGO68_gene11732</name>
</gene>
<evidence type="ECO:0000313" key="1">
    <source>
        <dbReference type="EMBL" id="TNV71631.1"/>
    </source>
</evidence>
<dbReference type="AlphaFoldDB" id="A0A8J8SVB9"/>
<sequence>MYALVSSLNGTCKSQKFYRSPHHLEQDASCVGVVTYLDRYRARLYFDLGLRKKAKHLGIIADGDDPGRRLCKGFLQSKSVLFQERVAEQALHHSSATDAPVLQEKDLKHAKVNEFW</sequence>
<dbReference type="Proteomes" id="UP000785679">
    <property type="component" value="Unassembled WGS sequence"/>
</dbReference>
<proteinExistence type="predicted"/>
<reference evidence="1" key="1">
    <citation type="submission" date="2019-06" db="EMBL/GenBank/DDBJ databases">
        <authorList>
            <person name="Zheng W."/>
        </authorList>
    </citation>
    <scope>NUCLEOTIDE SEQUENCE</scope>
    <source>
        <strain evidence="1">QDHG01</strain>
    </source>
</reference>
<name>A0A8J8SVB9_HALGN</name>
<organism evidence="1 2">
    <name type="scientific">Halteria grandinella</name>
    <dbReference type="NCBI Taxonomy" id="5974"/>
    <lineage>
        <taxon>Eukaryota</taxon>
        <taxon>Sar</taxon>
        <taxon>Alveolata</taxon>
        <taxon>Ciliophora</taxon>
        <taxon>Intramacronucleata</taxon>
        <taxon>Spirotrichea</taxon>
        <taxon>Stichotrichia</taxon>
        <taxon>Sporadotrichida</taxon>
        <taxon>Halteriidae</taxon>
        <taxon>Halteria</taxon>
    </lineage>
</organism>
<accession>A0A8J8SVB9</accession>
<protein>
    <submittedName>
        <fullName evidence="1">Uncharacterized protein</fullName>
    </submittedName>
</protein>
<evidence type="ECO:0000313" key="2">
    <source>
        <dbReference type="Proteomes" id="UP000785679"/>
    </source>
</evidence>
<keyword evidence="2" id="KW-1185">Reference proteome</keyword>
<comment type="caution">
    <text evidence="1">The sequence shown here is derived from an EMBL/GenBank/DDBJ whole genome shotgun (WGS) entry which is preliminary data.</text>
</comment>
<dbReference type="EMBL" id="RRYP01029743">
    <property type="protein sequence ID" value="TNV71631.1"/>
    <property type="molecule type" value="Genomic_DNA"/>
</dbReference>